<evidence type="ECO:0000259" key="2">
    <source>
        <dbReference type="Pfam" id="PF00248"/>
    </source>
</evidence>
<dbReference type="Gene3D" id="3.20.20.100">
    <property type="entry name" value="NADP-dependent oxidoreductase domain"/>
    <property type="match status" value="1"/>
</dbReference>
<organism evidence="3 4">
    <name type="scientific">Helicobacter mastomyrinus</name>
    <dbReference type="NCBI Taxonomy" id="287948"/>
    <lineage>
        <taxon>Bacteria</taxon>
        <taxon>Pseudomonadati</taxon>
        <taxon>Campylobacterota</taxon>
        <taxon>Epsilonproteobacteria</taxon>
        <taxon>Campylobacterales</taxon>
        <taxon>Helicobacteraceae</taxon>
        <taxon>Helicobacter</taxon>
    </lineage>
</organism>
<dbReference type="Pfam" id="PF00248">
    <property type="entry name" value="Aldo_ket_red"/>
    <property type="match status" value="1"/>
</dbReference>
<proteinExistence type="predicted"/>
<evidence type="ECO:0000313" key="3">
    <source>
        <dbReference type="EMBL" id="XAM17150.1"/>
    </source>
</evidence>
<dbReference type="PANTHER" id="PTHR43364:SF4">
    <property type="entry name" value="NAD(P)-LINKED OXIDOREDUCTASE SUPERFAMILY PROTEIN"/>
    <property type="match status" value="1"/>
</dbReference>
<evidence type="ECO:0000256" key="1">
    <source>
        <dbReference type="ARBA" id="ARBA00023002"/>
    </source>
</evidence>
<feature type="domain" description="NADP-dependent oxidoreductase" evidence="2">
    <location>
        <begin position="2"/>
        <end position="69"/>
    </location>
</feature>
<gene>
    <name evidence="3" type="ORF">V3I05_05505</name>
</gene>
<keyword evidence="1" id="KW-0560">Oxidoreductase</keyword>
<dbReference type="InterPro" id="IPR036812">
    <property type="entry name" value="NAD(P)_OxRdtase_dom_sf"/>
</dbReference>
<dbReference type="InterPro" id="IPR050523">
    <property type="entry name" value="AKR_Detox_Biosynth"/>
</dbReference>
<dbReference type="SUPFAM" id="SSF51430">
    <property type="entry name" value="NAD(P)-linked oxidoreductase"/>
    <property type="match status" value="1"/>
</dbReference>
<dbReference type="InterPro" id="IPR023210">
    <property type="entry name" value="NADP_OxRdtase_dom"/>
</dbReference>
<name>A0ABZ3F429_9HELI</name>
<dbReference type="Proteomes" id="UP001434737">
    <property type="component" value="Chromosome"/>
</dbReference>
<protein>
    <submittedName>
        <fullName evidence="3">Aldo/keto reductase</fullName>
    </submittedName>
</protein>
<evidence type="ECO:0000313" key="4">
    <source>
        <dbReference type="Proteomes" id="UP001434737"/>
    </source>
</evidence>
<keyword evidence="4" id="KW-1185">Reference proteome</keyword>
<dbReference type="PANTHER" id="PTHR43364">
    <property type="entry name" value="NADH-SPECIFIC METHYLGLYOXAL REDUCTASE-RELATED"/>
    <property type="match status" value="1"/>
</dbReference>
<sequence>MQDSSKKAIFRAIDGNLRRLQSDYIDIYIQHRVDTDTPIEEVTQTMSKLIKMEKIRGWGLSGAAANHTKST</sequence>
<accession>A0ABZ3F429</accession>
<dbReference type="EMBL" id="CP145316">
    <property type="protein sequence ID" value="XAM17150.1"/>
    <property type="molecule type" value="Genomic_DNA"/>
</dbReference>
<reference evidence="3 4" key="1">
    <citation type="submission" date="2024-02" db="EMBL/GenBank/DDBJ databases">
        <title>Genome and pathogenicity analysis of Helicobacter mastomyrinus isolated from mice.</title>
        <authorList>
            <person name="Zhu L."/>
        </authorList>
    </citation>
    <scope>NUCLEOTIDE SEQUENCE [LARGE SCALE GENOMIC DNA]</scope>
    <source>
        <strain evidence="3 4">Hm-17</strain>
    </source>
</reference>